<dbReference type="InterPro" id="IPR036236">
    <property type="entry name" value="Znf_C2H2_sf"/>
</dbReference>
<dbReference type="Proteomes" id="UP000288716">
    <property type="component" value="Unassembled WGS sequence"/>
</dbReference>
<feature type="domain" description="C2H2-type" evidence="2">
    <location>
        <begin position="10"/>
        <end position="38"/>
    </location>
</feature>
<proteinExistence type="predicted"/>
<dbReference type="EMBL" id="NCKV01032346">
    <property type="protein sequence ID" value="RWS18926.1"/>
    <property type="molecule type" value="Genomic_DNA"/>
</dbReference>
<keyword evidence="1" id="KW-0863">Zinc-finger</keyword>
<dbReference type="VEuPathDB" id="VectorBase:LDEU013114"/>
<sequence length="264" mass="30541">MATHTNLKKYLCSVCDERFKQRRTLKSHMKRCQNRKHPIQNESLKKRVSKEKKEHNITIDAAAFTFPSDYLLQSTDAQTHERNGKSSSKLSDVQSSCKHFERSKFDVVKTIFESAFAKIKQINGVKDFQQFNQNNTTNVAKQIQKQQEIKIHIDIEAVKLPGDNSAKSTKGQTLFSPKLTDVEPTYKNVGTNECDIRQILVESEYEKETNAKNQFNNHDSVNVQGVENEETVTENELECKECSQIFTCETLFKFHKSKKHKIFE</sequence>
<dbReference type="Gene3D" id="3.30.160.60">
    <property type="entry name" value="Classic Zinc Finger"/>
    <property type="match status" value="1"/>
</dbReference>
<dbReference type="GO" id="GO:0008270">
    <property type="term" value="F:zinc ion binding"/>
    <property type="evidence" value="ECO:0007669"/>
    <property type="project" value="UniProtKB-KW"/>
</dbReference>
<gene>
    <name evidence="3" type="ORF">B4U80_06276</name>
</gene>
<evidence type="ECO:0000256" key="1">
    <source>
        <dbReference type="PROSITE-ProRule" id="PRU00042"/>
    </source>
</evidence>
<dbReference type="InterPro" id="IPR013087">
    <property type="entry name" value="Znf_C2H2_type"/>
</dbReference>
<comment type="caution">
    <text evidence="3">The sequence shown here is derived from an EMBL/GenBank/DDBJ whole genome shotgun (WGS) entry which is preliminary data.</text>
</comment>
<keyword evidence="1" id="KW-0479">Metal-binding</keyword>
<name>A0A443RUB1_9ACAR</name>
<keyword evidence="4" id="KW-1185">Reference proteome</keyword>
<evidence type="ECO:0000259" key="2">
    <source>
        <dbReference type="PROSITE" id="PS50157"/>
    </source>
</evidence>
<keyword evidence="1" id="KW-0862">Zinc</keyword>
<dbReference type="PROSITE" id="PS50157">
    <property type="entry name" value="ZINC_FINGER_C2H2_2"/>
    <property type="match status" value="1"/>
</dbReference>
<reference evidence="3 4" key="1">
    <citation type="journal article" date="2018" name="Gigascience">
        <title>Genomes of trombidid mites reveal novel predicted allergens and laterally-transferred genes associated with secondary metabolism.</title>
        <authorList>
            <person name="Dong X."/>
            <person name="Chaisiri K."/>
            <person name="Xia D."/>
            <person name="Armstrong S.D."/>
            <person name="Fang Y."/>
            <person name="Donnelly M.J."/>
            <person name="Kadowaki T."/>
            <person name="McGarry J.W."/>
            <person name="Darby A.C."/>
            <person name="Makepeace B.L."/>
        </authorList>
    </citation>
    <scope>NUCLEOTIDE SEQUENCE [LARGE SCALE GENOMIC DNA]</scope>
    <source>
        <strain evidence="3">UoL-UT</strain>
    </source>
</reference>
<dbReference type="PROSITE" id="PS00028">
    <property type="entry name" value="ZINC_FINGER_C2H2_1"/>
    <property type="match status" value="1"/>
</dbReference>
<protein>
    <recommendedName>
        <fullName evidence="2">C2H2-type domain-containing protein</fullName>
    </recommendedName>
</protein>
<dbReference type="AlphaFoldDB" id="A0A443RUB1"/>
<accession>A0A443RUB1</accession>
<organism evidence="3 4">
    <name type="scientific">Leptotrombidium deliense</name>
    <dbReference type="NCBI Taxonomy" id="299467"/>
    <lineage>
        <taxon>Eukaryota</taxon>
        <taxon>Metazoa</taxon>
        <taxon>Ecdysozoa</taxon>
        <taxon>Arthropoda</taxon>
        <taxon>Chelicerata</taxon>
        <taxon>Arachnida</taxon>
        <taxon>Acari</taxon>
        <taxon>Acariformes</taxon>
        <taxon>Trombidiformes</taxon>
        <taxon>Prostigmata</taxon>
        <taxon>Anystina</taxon>
        <taxon>Parasitengona</taxon>
        <taxon>Trombiculoidea</taxon>
        <taxon>Trombiculidae</taxon>
        <taxon>Leptotrombidium</taxon>
    </lineage>
</organism>
<dbReference type="SUPFAM" id="SSF57667">
    <property type="entry name" value="beta-beta-alpha zinc fingers"/>
    <property type="match status" value="1"/>
</dbReference>
<evidence type="ECO:0000313" key="3">
    <source>
        <dbReference type="EMBL" id="RWS18926.1"/>
    </source>
</evidence>
<evidence type="ECO:0000313" key="4">
    <source>
        <dbReference type="Proteomes" id="UP000288716"/>
    </source>
</evidence>
<dbReference type="SMART" id="SM00355">
    <property type="entry name" value="ZnF_C2H2"/>
    <property type="match status" value="2"/>
</dbReference>